<reference evidence="1 2" key="1">
    <citation type="journal article" date="2014" name="Genome Announc.">
        <title>Draft Genome Sequence of Fervidicella metallireducens Strain AeBT, an Iron-Reducing Thermoanaerobe from the Great Artesian Basin.</title>
        <authorList>
            <person name="Patel B.K."/>
        </authorList>
    </citation>
    <scope>NUCLEOTIDE SEQUENCE [LARGE SCALE GENOMIC DNA]</scope>
    <source>
        <strain evidence="1 2">AeB</strain>
    </source>
</reference>
<dbReference type="Proteomes" id="UP000019681">
    <property type="component" value="Unassembled WGS sequence"/>
</dbReference>
<dbReference type="AlphaFoldDB" id="A0A017RRI2"/>
<gene>
    <name evidence="1" type="ORF">Q428_14235</name>
</gene>
<sequence length="62" mass="7203">MDQIDVKLFGAPRVLCNGRNIVFPFKKAEALFYYLVVNKQATRDELVSLLWDEIDEETAKKI</sequence>
<dbReference type="RefSeq" id="WP_051515181.1">
    <property type="nucleotide sequence ID" value="NZ_AZQP01000078.1"/>
</dbReference>
<dbReference type="InterPro" id="IPR036388">
    <property type="entry name" value="WH-like_DNA-bd_sf"/>
</dbReference>
<evidence type="ECO:0000313" key="1">
    <source>
        <dbReference type="EMBL" id="EYE87262.1"/>
    </source>
</evidence>
<proteinExistence type="predicted"/>
<accession>A0A017RRI2</accession>
<keyword evidence="2" id="KW-1185">Reference proteome</keyword>
<dbReference type="EMBL" id="AZQP01000078">
    <property type="protein sequence ID" value="EYE87262.1"/>
    <property type="molecule type" value="Genomic_DNA"/>
</dbReference>
<organism evidence="1 2">
    <name type="scientific">Fervidicella metallireducens AeB</name>
    <dbReference type="NCBI Taxonomy" id="1403537"/>
    <lineage>
        <taxon>Bacteria</taxon>
        <taxon>Bacillati</taxon>
        <taxon>Bacillota</taxon>
        <taxon>Clostridia</taxon>
        <taxon>Eubacteriales</taxon>
        <taxon>Clostridiaceae</taxon>
        <taxon>Fervidicella</taxon>
    </lineage>
</organism>
<comment type="caution">
    <text evidence="1">The sequence shown here is derived from an EMBL/GenBank/DDBJ whole genome shotgun (WGS) entry which is preliminary data.</text>
</comment>
<protein>
    <recommendedName>
        <fullName evidence="3">OmpR/PhoB-type domain-containing protein</fullName>
    </recommendedName>
</protein>
<dbReference type="OrthoDB" id="190810at2"/>
<evidence type="ECO:0008006" key="3">
    <source>
        <dbReference type="Google" id="ProtNLM"/>
    </source>
</evidence>
<evidence type="ECO:0000313" key="2">
    <source>
        <dbReference type="Proteomes" id="UP000019681"/>
    </source>
</evidence>
<dbReference type="Gene3D" id="1.10.10.10">
    <property type="entry name" value="Winged helix-like DNA-binding domain superfamily/Winged helix DNA-binding domain"/>
    <property type="match status" value="1"/>
</dbReference>
<dbReference type="STRING" id="1403537.Q428_14235"/>
<name>A0A017RRI2_9CLOT</name>